<feature type="compositionally biased region" description="Basic and acidic residues" evidence="1">
    <location>
        <begin position="53"/>
        <end position="63"/>
    </location>
</feature>
<gene>
    <name evidence="2" type="ORF">SODALDRAFT_379687</name>
</gene>
<dbReference type="RefSeq" id="XP_028465016.1">
    <property type="nucleotide sequence ID" value="XM_028615061.1"/>
</dbReference>
<proteinExistence type="predicted"/>
<name>A0A3N2PRX4_SODAK</name>
<keyword evidence="3" id="KW-1185">Reference proteome</keyword>
<protein>
    <submittedName>
        <fullName evidence="2">Uncharacterized protein</fullName>
    </submittedName>
</protein>
<dbReference type="GeneID" id="39583538"/>
<sequence>MTKEPAFQPLGPNDCSDADGKRGCQEGRSRYSESGWFVEKTRLSDPINPHAARQGEDSEHGNDVEVEDPEVSGAGGSWDEVKGELIAAVQIRATRTEYSHFGSDAVTLPRAMANSPLDDPKGTGARYLSKGVYHLRTVPLLAVDRKFGLSRSFGAGS</sequence>
<evidence type="ECO:0000256" key="1">
    <source>
        <dbReference type="SAM" id="MobiDB-lite"/>
    </source>
</evidence>
<evidence type="ECO:0000313" key="3">
    <source>
        <dbReference type="Proteomes" id="UP000272025"/>
    </source>
</evidence>
<reference evidence="2 3" key="1">
    <citation type="journal article" date="2018" name="Mol. Ecol.">
        <title>The obligate alkalophilic soda-lake fungus Sodiomyces alkalinus has shifted to a protein diet.</title>
        <authorList>
            <person name="Grum-Grzhimaylo A.A."/>
            <person name="Falkoski D.L."/>
            <person name="van den Heuvel J."/>
            <person name="Valero-Jimenez C.A."/>
            <person name="Min B."/>
            <person name="Choi I.G."/>
            <person name="Lipzen A."/>
            <person name="Daum C.G."/>
            <person name="Aanen D.K."/>
            <person name="Tsang A."/>
            <person name="Henrissat B."/>
            <person name="Bilanenko E.N."/>
            <person name="de Vries R.P."/>
            <person name="van Kan J.A.L."/>
            <person name="Grigoriev I.V."/>
            <person name="Debets A.J.M."/>
        </authorList>
    </citation>
    <scope>NUCLEOTIDE SEQUENCE [LARGE SCALE GENOMIC DNA]</scope>
    <source>
        <strain evidence="2 3">F11</strain>
    </source>
</reference>
<accession>A0A3N2PRX4</accession>
<feature type="region of interest" description="Disordered" evidence="1">
    <location>
        <begin position="1"/>
        <end position="78"/>
    </location>
</feature>
<organism evidence="2 3">
    <name type="scientific">Sodiomyces alkalinus (strain CBS 110278 / VKM F-3762 / F11)</name>
    <name type="common">Alkaliphilic filamentous fungus</name>
    <dbReference type="NCBI Taxonomy" id="1314773"/>
    <lineage>
        <taxon>Eukaryota</taxon>
        <taxon>Fungi</taxon>
        <taxon>Dikarya</taxon>
        <taxon>Ascomycota</taxon>
        <taxon>Pezizomycotina</taxon>
        <taxon>Sordariomycetes</taxon>
        <taxon>Hypocreomycetidae</taxon>
        <taxon>Glomerellales</taxon>
        <taxon>Plectosphaerellaceae</taxon>
        <taxon>Sodiomyces</taxon>
    </lineage>
</organism>
<dbReference type="AlphaFoldDB" id="A0A3N2PRX4"/>
<dbReference type="EMBL" id="ML119057">
    <property type="protein sequence ID" value="ROT37210.1"/>
    <property type="molecule type" value="Genomic_DNA"/>
</dbReference>
<feature type="compositionally biased region" description="Basic and acidic residues" evidence="1">
    <location>
        <begin position="18"/>
        <end position="31"/>
    </location>
</feature>
<evidence type="ECO:0000313" key="2">
    <source>
        <dbReference type="EMBL" id="ROT37210.1"/>
    </source>
</evidence>
<dbReference type="Proteomes" id="UP000272025">
    <property type="component" value="Unassembled WGS sequence"/>
</dbReference>